<evidence type="ECO:0000313" key="2">
    <source>
        <dbReference type="EMBL" id="OTF78536.1"/>
    </source>
</evidence>
<reference evidence="2 3" key="1">
    <citation type="submission" date="2017-03" db="EMBL/GenBank/DDBJ databases">
        <title>Genome Survey of Euroglyphus maynei.</title>
        <authorList>
            <person name="Arlian L.G."/>
            <person name="Morgan M.S."/>
            <person name="Rider S.D."/>
        </authorList>
    </citation>
    <scope>NUCLEOTIDE SEQUENCE [LARGE SCALE GENOMIC DNA]</scope>
    <source>
        <strain evidence="2">Arlian Lab</strain>
        <tissue evidence="2">Whole body</tissue>
    </source>
</reference>
<accession>A0A1Y3BG11</accession>
<proteinExistence type="predicted"/>
<protein>
    <submittedName>
        <fullName evidence="2">Uncharacterized protein</fullName>
    </submittedName>
</protein>
<gene>
    <name evidence="2" type="ORF">BLA29_011956</name>
</gene>
<sequence length="81" mass="8836">MSFKSFILVVPILFFSCNAAAAKSSGGTKTTASTAKLSQQMNRLLPEHSPSTSPTAIPDNNNFRDSLRYKMKLVNDAIHYG</sequence>
<evidence type="ECO:0000313" key="3">
    <source>
        <dbReference type="Proteomes" id="UP000194236"/>
    </source>
</evidence>
<name>A0A1Y3BG11_EURMA</name>
<dbReference type="PROSITE" id="PS51257">
    <property type="entry name" value="PROKAR_LIPOPROTEIN"/>
    <property type="match status" value="1"/>
</dbReference>
<comment type="caution">
    <text evidence="2">The sequence shown here is derived from an EMBL/GenBank/DDBJ whole genome shotgun (WGS) entry which is preliminary data.</text>
</comment>
<feature type="non-terminal residue" evidence="2">
    <location>
        <position position="81"/>
    </location>
</feature>
<dbReference type="EMBL" id="MUJZ01027469">
    <property type="protein sequence ID" value="OTF78536.1"/>
    <property type="molecule type" value="Genomic_DNA"/>
</dbReference>
<feature type="signal peptide" evidence="1">
    <location>
        <begin position="1"/>
        <end position="22"/>
    </location>
</feature>
<dbReference type="Proteomes" id="UP000194236">
    <property type="component" value="Unassembled WGS sequence"/>
</dbReference>
<keyword evidence="3" id="KW-1185">Reference proteome</keyword>
<dbReference type="AlphaFoldDB" id="A0A1Y3BG11"/>
<feature type="chain" id="PRO_5013050898" evidence="1">
    <location>
        <begin position="23"/>
        <end position="81"/>
    </location>
</feature>
<keyword evidence="1" id="KW-0732">Signal</keyword>
<evidence type="ECO:0000256" key="1">
    <source>
        <dbReference type="SAM" id="SignalP"/>
    </source>
</evidence>
<organism evidence="2 3">
    <name type="scientific">Euroglyphus maynei</name>
    <name type="common">Mayne's house dust mite</name>
    <dbReference type="NCBI Taxonomy" id="6958"/>
    <lineage>
        <taxon>Eukaryota</taxon>
        <taxon>Metazoa</taxon>
        <taxon>Ecdysozoa</taxon>
        <taxon>Arthropoda</taxon>
        <taxon>Chelicerata</taxon>
        <taxon>Arachnida</taxon>
        <taxon>Acari</taxon>
        <taxon>Acariformes</taxon>
        <taxon>Sarcoptiformes</taxon>
        <taxon>Astigmata</taxon>
        <taxon>Psoroptidia</taxon>
        <taxon>Analgoidea</taxon>
        <taxon>Pyroglyphidae</taxon>
        <taxon>Pyroglyphinae</taxon>
        <taxon>Euroglyphus</taxon>
    </lineage>
</organism>